<dbReference type="AlphaFoldDB" id="A0A8J4YX66"/>
<keyword evidence="3" id="KW-1185">Reference proteome</keyword>
<gene>
    <name evidence="2" type="ORF">GWK47_030783</name>
</gene>
<sequence length="228" mass="24044">MDGAAPPFQQPHPKEKRKGLITTHPRTLYRGLVRGERRSGSMDPQATLGARVTGGRTGPPPRSRQGPPASPCTCPPAYSSQGAGRKGARRHFAPPDTPDWRPGRGRRPGTPQPPRLHPLDAPPSNNPGQMAHYLQRFCVGAPFTRGEHRRTSRGKCATTGEQPVPHWCFTSCPAPAPRAPPLGARPGPAAPPAGGVLSGREGRAALMVPHTPRDPGVGGAGEPAPPPR</sequence>
<dbReference type="EMBL" id="JACEEZ010001442">
    <property type="protein sequence ID" value="KAG0729224.1"/>
    <property type="molecule type" value="Genomic_DNA"/>
</dbReference>
<proteinExistence type="predicted"/>
<feature type="compositionally biased region" description="Pro residues" evidence="1">
    <location>
        <begin position="58"/>
        <end position="74"/>
    </location>
</feature>
<name>A0A8J4YX66_CHIOP</name>
<reference evidence="2" key="1">
    <citation type="submission" date="2020-07" db="EMBL/GenBank/DDBJ databases">
        <title>The High-quality genome of the commercially important snow crab, Chionoecetes opilio.</title>
        <authorList>
            <person name="Jeong J.-H."/>
            <person name="Ryu S."/>
        </authorList>
    </citation>
    <scope>NUCLEOTIDE SEQUENCE</scope>
    <source>
        <strain evidence="2">MADBK_172401_WGS</strain>
        <tissue evidence="2">Digestive gland</tissue>
    </source>
</reference>
<evidence type="ECO:0000313" key="3">
    <source>
        <dbReference type="Proteomes" id="UP000770661"/>
    </source>
</evidence>
<accession>A0A8J4YX66</accession>
<evidence type="ECO:0000256" key="1">
    <source>
        <dbReference type="SAM" id="MobiDB-lite"/>
    </source>
</evidence>
<dbReference type="Proteomes" id="UP000770661">
    <property type="component" value="Unassembled WGS sequence"/>
</dbReference>
<feature type="region of interest" description="Disordered" evidence="1">
    <location>
        <begin position="179"/>
        <end position="228"/>
    </location>
</feature>
<protein>
    <submittedName>
        <fullName evidence="2">Uncharacterized protein</fullName>
    </submittedName>
</protein>
<evidence type="ECO:0000313" key="2">
    <source>
        <dbReference type="EMBL" id="KAG0729224.1"/>
    </source>
</evidence>
<feature type="compositionally biased region" description="Pro residues" evidence="1">
    <location>
        <begin position="110"/>
        <end position="125"/>
    </location>
</feature>
<feature type="compositionally biased region" description="Low complexity" evidence="1">
    <location>
        <begin position="181"/>
        <end position="195"/>
    </location>
</feature>
<feature type="region of interest" description="Disordered" evidence="1">
    <location>
        <begin position="1"/>
        <end position="130"/>
    </location>
</feature>
<comment type="caution">
    <text evidence="2">The sequence shown here is derived from an EMBL/GenBank/DDBJ whole genome shotgun (WGS) entry which is preliminary data.</text>
</comment>
<organism evidence="2 3">
    <name type="scientific">Chionoecetes opilio</name>
    <name type="common">Atlantic snow crab</name>
    <name type="synonym">Cancer opilio</name>
    <dbReference type="NCBI Taxonomy" id="41210"/>
    <lineage>
        <taxon>Eukaryota</taxon>
        <taxon>Metazoa</taxon>
        <taxon>Ecdysozoa</taxon>
        <taxon>Arthropoda</taxon>
        <taxon>Crustacea</taxon>
        <taxon>Multicrustacea</taxon>
        <taxon>Malacostraca</taxon>
        <taxon>Eumalacostraca</taxon>
        <taxon>Eucarida</taxon>
        <taxon>Decapoda</taxon>
        <taxon>Pleocyemata</taxon>
        <taxon>Brachyura</taxon>
        <taxon>Eubrachyura</taxon>
        <taxon>Majoidea</taxon>
        <taxon>Majidae</taxon>
        <taxon>Chionoecetes</taxon>
    </lineage>
</organism>